<gene>
    <name evidence="3" type="primary">LOC111087615</name>
</gene>
<sequence length="120" mass="13225">MDSVLSEFIARTAADPGLARDLLEGQQWDLQSALSAFYLMKGITKTQELSPDLSSSSHVSSDIQEDNITGLGGQLGLDTDEERLSSLPKPTLQKEKAVELEELESEYGSFKYTCNFSNYP</sequence>
<accession>A0ABM1T3X8</accession>
<dbReference type="GeneID" id="111087615"/>
<dbReference type="RefSeq" id="XP_022250584.1">
    <property type="nucleotide sequence ID" value="XM_022394876.1"/>
</dbReference>
<dbReference type="SUPFAM" id="SSF46934">
    <property type="entry name" value="UBA-like"/>
    <property type="match status" value="1"/>
</dbReference>
<proteinExistence type="predicted"/>
<protein>
    <submittedName>
        <fullName evidence="3">Uncharacterized protein LOC111087615</fullName>
    </submittedName>
</protein>
<feature type="region of interest" description="Disordered" evidence="1">
    <location>
        <begin position="49"/>
        <end position="90"/>
    </location>
</feature>
<dbReference type="Proteomes" id="UP000694941">
    <property type="component" value="Unplaced"/>
</dbReference>
<feature type="compositionally biased region" description="Low complexity" evidence="1">
    <location>
        <begin position="50"/>
        <end position="61"/>
    </location>
</feature>
<reference evidence="3" key="1">
    <citation type="submission" date="2025-08" db="UniProtKB">
        <authorList>
            <consortium name="RefSeq"/>
        </authorList>
    </citation>
    <scope>IDENTIFICATION</scope>
    <source>
        <tissue evidence="3">Muscle</tissue>
    </source>
</reference>
<evidence type="ECO:0000313" key="3">
    <source>
        <dbReference type="RefSeq" id="XP_022250584.1"/>
    </source>
</evidence>
<keyword evidence="2" id="KW-1185">Reference proteome</keyword>
<evidence type="ECO:0000256" key="1">
    <source>
        <dbReference type="SAM" id="MobiDB-lite"/>
    </source>
</evidence>
<dbReference type="InterPro" id="IPR009060">
    <property type="entry name" value="UBA-like_sf"/>
</dbReference>
<organism evidence="2 3">
    <name type="scientific">Limulus polyphemus</name>
    <name type="common">Atlantic horseshoe crab</name>
    <dbReference type="NCBI Taxonomy" id="6850"/>
    <lineage>
        <taxon>Eukaryota</taxon>
        <taxon>Metazoa</taxon>
        <taxon>Ecdysozoa</taxon>
        <taxon>Arthropoda</taxon>
        <taxon>Chelicerata</taxon>
        <taxon>Merostomata</taxon>
        <taxon>Xiphosura</taxon>
        <taxon>Limulidae</taxon>
        <taxon>Limulus</taxon>
    </lineage>
</organism>
<dbReference type="Pfam" id="PF14555">
    <property type="entry name" value="UBA_4"/>
    <property type="match status" value="1"/>
</dbReference>
<dbReference type="Gene3D" id="1.10.8.10">
    <property type="entry name" value="DNA helicase RuvA subunit, C-terminal domain"/>
    <property type="match status" value="1"/>
</dbReference>
<name>A0ABM1T3X8_LIMPO</name>
<evidence type="ECO:0000313" key="2">
    <source>
        <dbReference type="Proteomes" id="UP000694941"/>
    </source>
</evidence>